<dbReference type="PANTHER" id="PTHR19143">
    <property type="entry name" value="FIBRINOGEN/TENASCIN/ANGIOPOEITIN"/>
    <property type="match status" value="1"/>
</dbReference>
<dbReference type="OrthoDB" id="6145874at2759"/>
<evidence type="ECO:0000313" key="4">
    <source>
        <dbReference type="RefSeq" id="XP_018009266.1"/>
    </source>
</evidence>
<name>A0A8B7N5Y8_HYAAZ</name>
<dbReference type="AlphaFoldDB" id="A0A8B7N5Y8"/>
<proteinExistence type="predicted"/>
<dbReference type="InterPro" id="IPR002181">
    <property type="entry name" value="Fibrinogen_a/b/g_C_dom"/>
</dbReference>
<keyword evidence="1" id="KW-0732">Signal</keyword>
<sequence length="514" mass="57155">MLNRLNLLLVVVSASQAWAGTVITSGSMQNNCYVPQLDEDLCSTLYSVCRTSPQKLCLAQSAMQCLPDLGMPVSVAKSIERYLIEIITVITRPPAVSTTVQPVTIPPSTSTTLSPKINWKYPINPDPVPGIIHFPGGITVQTGNIYLDGLISVLSLINEVQIQQILELMMAQMQVVASPADFEAQLPYLQTLTESLDTLIQIFSISEVNTATIEYYVRNLLYTNPELFQWLVTVVEQIFENLAITKVVYPEQITTIDAYYIVFETTYSERQDLYFCHGEPNPVLCERYCTDTYGGNWITIQARERQNPDAGLFDTTLDNYRKGFGDLQKGYFMGLDCLNSITTSGRHELLVELTDASGATALAHYESIVVGGPESNYELHLGKYLGGAAGDALRASDGRGFTTLDRDVDAFLGNCAVKHKGGWWYDNCVKSSVKNFLNGYFSSNAEGDDRIEKFPFFGVRWSTLQTPYVLVATRMFIRQAENQQFIFGAVKGTQDAERVFVDVANTLSTFVKTV</sequence>
<feature type="domain" description="Fibrinogen C-terminal" evidence="2">
    <location>
        <begin position="254"/>
        <end position="481"/>
    </location>
</feature>
<dbReference type="PANTHER" id="PTHR19143:SF327">
    <property type="entry name" value="FI21813P1-RELATED"/>
    <property type="match status" value="1"/>
</dbReference>
<dbReference type="InterPro" id="IPR014716">
    <property type="entry name" value="Fibrinogen_a/b/g_C_1"/>
</dbReference>
<dbReference type="GeneID" id="108666844"/>
<dbReference type="RefSeq" id="XP_018009266.1">
    <property type="nucleotide sequence ID" value="XM_018153777.2"/>
</dbReference>
<dbReference type="GO" id="GO:0005615">
    <property type="term" value="C:extracellular space"/>
    <property type="evidence" value="ECO:0007669"/>
    <property type="project" value="TreeGrafter"/>
</dbReference>
<dbReference type="InterPro" id="IPR036056">
    <property type="entry name" value="Fibrinogen-like_C"/>
</dbReference>
<feature type="chain" id="PRO_5034637485" evidence="1">
    <location>
        <begin position="20"/>
        <end position="514"/>
    </location>
</feature>
<evidence type="ECO:0000313" key="3">
    <source>
        <dbReference type="Proteomes" id="UP000694843"/>
    </source>
</evidence>
<protein>
    <submittedName>
        <fullName evidence="4">Tenascin-R</fullName>
    </submittedName>
</protein>
<reference evidence="4" key="1">
    <citation type="submission" date="2025-08" db="UniProtKB">
        <authorList>
            <consortium name="RefSeq"/>
        </authorList>
    </citation>
    <scope>IDENTIFICATION</scope>
    <source>
        <tissue evidence="4">Whole organism</tissue>
    </source>
</reference>
<dbReference type="PROSITE" id="PS51406">
    <property type="entry name" value="FIBRINOGEN_C_2"/>
    <property type="match status" value="1"/>
</dbReference>
<evidence type="ECO:0000259" key="2">
    <source>
        <dbReference type="PROSITE" id="PS51406"/>
    </source>
</evidence>
<organism evidence="3 4">
    <name type="scientific">Hyalella azteca</name>
    <name type="common">Amphipod</name>
    <dbReference type="NCBI Taxonomy" id="294128"/>
    <lineage>
        <taxon>Eukaryota</taxon>
        <taxon>Metazoa</taxon>
        <taxon>Ecdysozoa</taxon>
        <taxon>Arthropoda</taxon>
        <taxon>Crustacea</taxon>
        <taxon>Multicrustacea</taxon>
        <taxon>Malacostraca</taxon>
        <taxon>Eumalacostraca</taxon>
        <taxon>Peracarida</taxon>
        <taxon>Amphipoda</taxon>
        <taxon>Senticaudata</taxon>
        <taxon>Talitrida</taxon>
        <taxon>Talitroidea</taxon>
        <taxon>Hyalellidae</taxon>
        <taxon>Hyalella</taxon>
    </lineage>
</organism>
<evidence type="ECO:0000256" key="1">
    <source>
        <dbReference type="SAM" id="SignalP"/>
    </source>
</evidence>
<dbReference type="SUPFAM" id="SSF56496">
    <property type="entry name" value="Fibrinogen C-terminal domain-like"/>
    <property type="match status" value="1"/>
</dbReference>
<accession>A0A8B7N5Y8</accession>
<dbReference type="Gene3D" id="3.90.215.10">
    <property type="entry name" value="Gamma Fibrinogen, chain A, domain 1"/>
    <property type="match status" value="1"/>
</dbReference>
<dbReference type="InterPro" id="IPR050373">
    <property type="entry name" value="Fibrinogen_C-term_domain"/>
</dbReference>
<keyword evidence="3" id="KW-1185">Reference proteome</keyword>
<dbReference type="Proteomes" id="UP000694843">
    <property type="component" value="Unplaced"/>
</dbReference>
<dbReference type="SMART" id="SM00186">
    <property type="entry name" value="FBG"/>
    <property type="match status" value="1"/>
</dbReference>
<feature type="signal peptide" evidence="1">
    <location>
        <begin position="1"/>
        <end position="19"/>
    </location>
</feature>
<dbReference type="Pfam" id="PF00147">
    <property type="entry name" value="Fibrinogen_C"/>
    <property type="match status" value="1"/>
</dbReference>
<gene>
    <name evidence="4" type="primary">LOC108666844</name>
</gene>
<dbReference type="KEGG" id="hazt:108666844"/>